<protein>
    <submittedName>
        <fullName evidence="3">Reverse transcriptase domain-containing protein</fullName>
    </submittedName>
</protein>
<proteinExistence type="predicted"/>
<dbReference type="InterPro" id="IPR000477">
    <property type="entry name" value="RT_dom"/>
</dbReference>
<dbReference type="Proteomes" id="UP000036681">
    <property type="component" value="Unplaced"/>
</dbReference>
<sequence>MGGRNAPTKRSYVDCVARMRNMCKTFGITQRHVNALKLLPMTTGGPFLMIRENRSYFKGRSTLTQFMTSYCDWCEALNNGFRSDVVYIDFARAFDMVTHPKLLVKLKEYGTDRAILAWLKDLLCGGSFRVKVGNASSSLPSVLSRVPQGSVLGSVLFLVYVNDFSIYVYVSRSLEVFPRHSVREHFLLHKVCTALEASSSSN</sequence>
<accession>A0A0M3HEZ3</accession>
<reference evidence="3" key="1">
    <citation type="submission" date="2017-02" db="UniProtKB">
        <authorList>
            <consortium name="WormBaseParasite"/>
        </authorList>
    </citation>
    <scope>IDENTIFICATION</scope>
</reference>
<dbReference type="PANTHER" id="PTHR33332">
    <property type="entry name" value="REVERSE TRANSCRIPTASE DOMAIN-CONTAINING PROTEIN"/>
    <property type="match status" value="1"/>
</dbReference>
<dbReference type="AlphaFoldDB" id="A0A0M3HEZ3"/>
<evidence type="ECO:0000259" key="1">
    <source>
        <dbReference type="Pfam" id="PF00078"/>
    </source>
</evidence>
<organism evidence="2 3">
    <name type="scientific">Ascaris lumbricoides</name>
    <name type="common">Giant roundworm</name>
    <dbReference type="NCBI Taxonomy" id="6252"/>
    <lineage>
        <taxon>Eukaryota</taxon>
        <taxon>Metazoa</taxon>
        <taxon>Ecdysozoa</taxon>
        <taxon>Nematoda</taxon>
        <taxon>Chromadorea</taxon>
        <taxon>Rhabditida</taxon>
        <taxon>Spirurina</taxon>
        <taxon>Ascaridomorpha</taxon>
        <taxon>Ascaridoidea</taxon>
        <taxon>Ascarididae</taxon>
        <taxon>Ascaris</taxon>
    </lineage>
</organism>
<evidence type="ECO:0000313" key="3">
    <source>
        <dbReference type="WBParaSite" id="ALUE_0000008801-mRNA-1"/>
    </source>
</evidence>
<dbReference type="WBParaSite" id="ALUE_0000008801-mRNA-1">
    <property type="protein sequence ID" value="ALUE_0000008801-mRNA-1"/>
    <property type="gene ID" value="ALUE_0000008801"/>
</dbReference>
<feature type="domain" description="Reverse transcriptase" evidence="1">
    <location>
        <begin position="84"/>
        <end position="165"/>
    </location>
</feature>
<name>A0A0M3HEZ3_ASCLU</name>
<evidence type="ECO:0000313" key="2">
    <source>
        <dbReference type="Proteomes" id="UP000036681"/>
    </source>
</evidence>
<dbReference type="Pfam" id="PF00078">
    <property type="entry name" value="RVT_1"/>
    <property type="match status" value="1"/>
</dbReference>
<keyword evidence="2" id="KW-1185">Reference proteome</keyword>